<dbReference type="InterPro" id="IPR012341">
    <property type="entry name" value="6hp_glycosidase-like_sf"/>
</dbReference>
<dbReference type="Proteomes" id="UP000076420">
    <property type="component" value="Unassembled WGS sequence"/>
</dbReference>
<dbReference type="InterPro" id="IPR001701">
    <property type="entry name" value="Glyco_hydro_9"/>
</dbReference>
<feature type="domain" description="Glycoside hydrolase family 9" evidence="10">
    <location>
        <begin position="26"/>
        <end position="441"/>
    </location>
</feature>
<evidence type="ECO:0000259" key="10">
    <source>
        <dbReference type="Pfam" id="PF00759"/>
    </source>
</evidence>
<comment type="similarity">
    <text evidence="2 8 9">Belongs to the glycosyl hydrolase 9 (cellulase E) family.</text>
</comment>
<dbReference type="AlphaFoldDB" id="A0A2C9K8E1"/>
<dbReference type="InterPro" id="IPR033126">
    <property type="entry name" value="Glyco_hydro_9_Asp/Glu_AS"/>
</dbReference>
<dbReference type="GO" id="GO:0008810">
    <property type="term" value="F:cellulase activity"/>
    <property type="evidence" value="ECO:0007669"/>
    <property type="project" value="UniProtKB-EC"/>
</dbReference>
<evidence type="ECO:0000256" key="1">
    <source>
        <dbReference type="ARBA" id="ARBA00000966"/>
    </source>
</evidence>
<dbReference type="VEuPathDB" id="VectorBase:BGLAX_027441"/>
<dbReference type="SUPFAM" id="SSF48208">
    <property type="entry name" value="Six-hairpin glycosidases"/>
    <property type="match status" value="1"/>
</dbReference>
<keyword evidence="5 8" id="KW-0119">Carbohydrate metabolism</keyword>
<dbReference type="GO" id="GO:0030245">
    <property type="term" value="P:cellulose catabolic process"/>
    <property type="evidence" value="ECO:0007669"/>
    <property type="project" value="UniProtKB-KW"/>
</dbReference>
<feature type="chain" id="PRO_5014204739" description="Endoglucanase" evidence="9">
    <location>
        <begin position="23"/>
        <end position="465"/>
    </location>
</feature>
<name>A0A2C9K8E1_BIOGL</name>
<dbReference type="EnsemblMetazoa" id="BGLB016474-RA">
    <property type="protein sequence ID" value="BGLB016474-PA"/>
    <property type="gene ID" value="BGLB016474"/>
</dbReference>
<evidence type="ECO:0000256" key="6">
    <source>
        <dbReference type="ARBA" id="ARBA00023295"/>
    </source>
</evidence>
<keyword evidence="6 8" id="KW-0326">Glycosidase</keyword>
<accession>A0A2C9K8E1</accession>
<feature type="active site" evidence="8">
    <location>
        <position position="419"/>
    </location>
</feature>
<dbReference type="EC" id="3.2.1.4" evidence="9"/>
<evidence type="ECO:0000256" key="7">
    <source>
        <dbReference type="ARBA" id="ARBA00023326"/>
    </source>
</evidence>
<dbReference type="PROSITE" id="PS00698">
    <property type="entry name" value="GH9_3"/>
    <property type="match status" value="1"/>
</dbReference>
<dbReference type="Pfam" id="PF00759">
    <property type="entry name" value="Glyco_hydro_9"/>
    <property type="match status" value="1"/>
</dbReference>
<evidence type="ECO:0000313" key="12">
    <source>
        <dbReference type="Proteomes" id="UP000076420"/>
    </source>
</evidence>
<evidence type="ECO:0000256" key="9">
    <source>
        <dbReference type="RuleBase" id="RU361166"/>
    </source>
</evidence>
<proteinExistence type="inferred from homology"/>
<evidence type="ECO:0000313" key="11">
    <source>
        <dbReference type="EnsemblMetazoa" id="BGLB016474-PB"/>
    </source>
</evidence>
<feature type="active site" evidence="8">
    <location>
        <position position="428"/>
    </location>
</feature>
<organism evidence="11 12">
    <name type="scientific">Biomphalaria glabrata</name>
    <name type="common">Bloodfluke planorb</name>
    <name type="synonym">Freshwater snail</name>
    <dbReference type="NCBI Taxonomy" id="6526"/>
    <lineage>
        <taxon>Eukaryota</taxon>
        <taxon>Metazoa</taxon>
        <taxon>Spiralia</taxon>
        <taxon>Lophotrochozoa</taxon>
        <taxon>Mollusca</taxon>
        <taxon>Gastropoda</taxon>
        <taxon>Heterobranchia</taxon>
        <taxon>Euthyneura</taxon>
        <taxon>Panpulmonata</taxon>
        <taxon>Hygrophila</taxon>
        <taxon>Lymnaeoidea</taxon>
        <taxon>Planorbidae</taxon>
        <taxon>Biomphalaria</taxon>
    </lineage>
</organism>
<dbReference type="Gene3D" id="1.50.10.10">
    <property type="match status" value="1"/>
</dbReference>
<dbReference type="EnsemblMetazoa" id="BGLB016474-RB">
    <property type="protein sequence ID" value="BGLB016474-PB"/>
    <property type="gene ID" value="BGLB016474"/>
</dbReference>
<evidence type="ECO:0000256" key="8">
    <source>
        <dbReference type="PROSITE-ProRule" id="PRU10060"/>
    </source>
</evidence>
<sequence>MLSLSFTGVLMVGFACLAYTECAKDYASAIKKSILFFDTQRSGKLPADNPISWRGDSALNDCVTGGWYDAGDHVKFTLPMSASTTVLLWSLNRFKDAYSSSGTLDQMYDMVKWPLDYFLKAWDPTAKTLVAQVGDGNADHGWWGRPEDMTMARPCTYISATEKGSDISGGVAAALAAGAIAFKDKGDTAYSSQLLSAAESLYAFAKANRGIFNASHGLYDSNSEKDEMCEASLWLHKATQKSNYLDDAKTYLDNYPPWSFDWENKQAACRQLLYEETQSSVYKDAVVEYLTTWLPGGTLTYTPCGLAWRSKWGSLREAANNAFIALVAAESGIESDKYRKWAVEQINYILGDNPHDGGCFSYQVGYGTKYPLHPHHRGSSCPDRPAPCDWNNFNSAAPNPQVLVGALVGGPDENDIYQDKRDDYVTNEVATDYNAGFQGALAAIIHLQSKNLLPVTNNKCPCTAA</sequence>
<dbReference type="InterPro" id="IPR008928">
    <property type="entry name" value="6-hairpin_glycosidase_sf"/>
</dbReference>
<keyword evidence="3 8" id="KW-0378">Hydrolase</keyword>
<dbReference type="STRING" id="6526.A0A2C9K8E1"/>
<keyword evidence="9" id="KW-0732">Signal</keyword>
<dbReference type="OrthoDB" id="10257085at2759"/>
<reference evidence="11" key="1">
    <citation type="submission" date="2020-05" db="UniProtKB">
        <authorList>
            <consortium name="EnsemblMetazoa"/>
        </authorList>
    </citation>
    <scope>IDENTIFICATION</scope>
    <source>
        <strain evidence="11">BB02</strain>
    </source>
</reference>
<evidence type="ECO:0000256" key="2">
    <source>
        <dbReference type="ARBA" id="ARBA00007072"/>
    </source>
</evidence>
<gene>
    <name evidence="11" type="primary">106054798</name>
</gene>
<dbReference type="VEuPathDB" id="VectorBase:BGLB016474"/>
<dbReference type="KEGG" id="bgt:106054798"/>
<evidence type="ECO:0000256" key="4">
    <source>
        <dbReference type="ARBA" id="ARBA00023001"/>
    </source>
</evidence>
<keyword evidence="4 9" id="KW-0136">Cellulose degradation</keyword>
<comment type="catalytic activity">
    <reaction evidence="1 9">
        <text>Endohydrolysis of (1-&gt;4)-beta-D-glucosidic linkages in cellulose, lichenin and cereal beta-D-glucans.</text>
        <dbReference type="EC" id="3.2.1.4"/>
    </reaction>
</comment>
<dbReference type="PANTHER" id="PTHR22298">
    <property type="entry name" value="ENDO-1,4-BETA-GLUCANASE"/>
    <property type="match status" value="1"/>
</dbReference>
<feature type="signal peptide" evidence="9">
    <location>
        <begin position="1"/>
        <end position="22"/>
    </location>
</feature>
<keyword evidence="7 8" id="KW-0624">Polysaccharide degradation</keyword>
<protein>
    <recommendedName>
        <fullName evidence="9">Endoglucanase</fullName>
        <ecNumber evidence="9">3.2.1.4</ecNumber>
    </recommendedName>
</protein>
<dbReference type="RefSeq" id="XP_013066281.2">
    <property type="nucleotide sequence ID" value="XM_013210827.2"/>
</dbReference>
<evidence type="ECO:0000256" key="3">
    <source>
        <dbReference type="ARBA" id="ARBA00022801"/>
    </source>
</evidence>
<evidence type="ECO:0000256" key="5">
    <source>
        <dbReference type="ARBA" id="ARBA00023277"/>
    </source>
</evidence>